<keyword evidence="1" id="KW-0175">Coiled coil</keyword>
<organism evidence="3 4">
    <name type="scientific">Microvirga arabica</name>
    <dbReference type="NCBI Taxonomy" id="1128671"/>
    <lineage>
        <taxon>Bacteria</taxon>
        <taxon>Pseudomonadati</taxon>
        <taxon>Pseudomonadota</taxon>
        <taxon>Alphaproteobacteria</taxon>
        <taxon>Hyphomicrobiales</taxon>
        <taxon>Methylobacteriaceae</taxon>
        <taxon>Microvirga</taxon>
    </lineage>
</organism>
<evidence type="ECO:0000313" key="4">
    <source>
        <dbReference type="Proteomes" id="UP001593940"/>
    </source>
</evidence>
<dbReference type="Proteomes" id="UP001593940">
    <property type="component" value="Unassembled WGS sequence"/>
</dbReference>
<evidence type="ECO:0000313" key="3">
    <source>
        <dbReference type="EMBL" id="MFC1457913.1"/>
    </source>
</evidence>
<keyword evidence="4" id="KW-1185">Reference proteome</keyword>
<reference evidence="3 4" key="1">
    <citation type="submission" date="2024-09" db="EMBL/GenBank/DDBJ databases">
        <title>Nodulacao em especies de Leguminosae Basais da Amazonia e Caracterizacao dos Rizobios e Bacterias Associadas aos Nodulos.</title>
        <authorList>
            <person name="Jambeiro I.C.A."/>
            <person name="Lopes I.S."/>
            <person name="Aguiar E.R.G.R."/>
            <person name="Santos A.F.J."/>
            <person name="Dos Santos J.M.F."/>
            <person name="Gross E."/>
        </authorList>
    </citation>
    <scope>NUCLEOTIDE SEQUENCE [LARGE SCALE GENOMIC DNA]</scope>
    <source>
        <strain evidence="3 4">BRUESC1165</strain>
    </source>
</reference>
<dbReference type="EMBL" id="JBHOMY010000036">
    <property type="protein sequence ID" value="MFC1457913.1"/>
    <property type="molecule type" value="Genomic_DNA"/>
</dbReference>
<evidence type="ECO:0000256" key="1">
    <source>
        <dbReference type="SAM" id="Coils"/>
    </source>
</evidence>
<comment type="caution">
    <text evidence="3">The sequence shown here is derived from an EMBL/GenBank/DDBJ whole genome shotgun (WGS) entry which is preliminary data.</text>
</comment>
<dbReference type="RefSeq" id="WP_203275354.1">
    <property type="nucleotide sequence ID" value="NZ_JAFBID010000108.1"/>
</dbReference>
<feature type="coiled-coil region" evidence="1">
    <location>
        <begin position="41"/>
        <end position="113"/>
    </location>
</feature>
<name>A0ABV6Y9K0_9HYPH</name>
<protein>
    <submittedName>
        <fullName evidence="3">Uncharacterized protein</fullName>
    </submittedName>
</protein>
<gene>
    <name evidence="3" type="ORF">ACETIH_14555</name>
</gene>
<accession>A0ABV6Y9K0</accession>
<feature type="region of interest" description="Disordered" evidence="2">
    <location>
        <begin position="113"/>
        <end position="144"/>
    </location>
</feature>
<sequence length="144" mass="15697">MTFGQSSCFVLFGNHLRDEGAGTMAGAMKAVEQEKTPERLLLEAERRIKKLEAKVADQKEAIRGLRSQIRQDNDLVEQVSELKLEIGDLKGEIKELTRANHEFVARYEALRGEASKSKVTARGSATSSPAAEVSGRSVPQAVAA</sequence>
<evidence type="ECO:0000256" key="2">
    <source>
        <dbReference type="SAM" id="MobiDB-lite"/>
    </source>
</evidence>
<proteinExistence type="predicted"/>